<evidence type="ECO:0000313" key="4">
    <source>
        <dbReference type="Proteomes" id="UP000027222"/>
    </source>
</evidence>
<dbReference type="InterPro" id="IPR024047">
    <property type="entry name" value="MM3350-like_sf"/>
</dbReference>
<reference evidence="4" key="1">
    <citation type="journal article" date="2014" name="Proc. Natl. Acad. Sci. U.S.A.">
        <title>Extensive sampling of basidiomycete genomes demonstrates inadequacy of the white-rot/brown-rot paradigm for wood decay fungi.</title>
        <authorList>
            <person name="Riley R."/>
            <person name="Salamov A.A."/>
            <person name="Brown D.W."/>
            <person name="Nagy L.G."/>
            <person name="Floudas D."/>
            <person name="Held B.W."/>
            <person name="Levasseur A."/>
            <person name="Lombard V."/>
            <person name="Morin E."/>
            <person name="Otillar R."/>
            <person name="Lindquist E.A."/>
            <person name="Sun H."/>
            <person name="LaButti K.M."/>
            <person name="Schmutz J."/>
            <person name="Jabbour D."/>
            <person name="Luo H."/>
            <person name="Baker S.E."/>
            <person name="Pisabarro A.G."/>
            <person name="Walton J.D."/>
            <person name="Blanchette R.A."/>
            <person name="Henrissat B."/>
            <person name="Martin F."/>
            <person name="Cullen D."/>
            <person name="Hibbett D.S."/>
            <person name="Grigoriev I.V."/>
        </authorList>
    </citation>
    <scope>NUCLEOTIDE SEQUENCE [LARGE SCALE GENOMIC DNA]</scope>
    <source>
        <strain evidence="4">CBS 339.88</strain>
    </source>
</reference>
<dbReference type="HOGENOM" id="CLU_1034568_0_0_1"/>
<evidence type="ECO:0000259" key="2">
    <source>
        <dbReference type="Pfam" id="PF07929"/>
    </source>
</evidence>
<dbReference type="Gene3D" id="3.10.290.30">
    <property type="entry name" value="MM3350-like"/>
    <property type="match status" value="1"/>
</dbReference>
<gene>
    <name evidence="3" type="ORF">GALMADRAFT_818156</name>
</gene>
<dbReference type="AlphaFoldDB" id="A0A067TGL1"/>
<accession>A0A067TGL1</accession>
<feature type="domain" description="Plasmid pRiA4b Orf3-like" evidence="2">
    <location>
        <begin position="69"/>
        <end position="247"/>
    </location>
</feature>
<proteinExistence type="predicted"/>
<dbReference type="OrthoDB" id="2940229at2759"/>
<dbReference type="EMBL" id="KL142369">
    <property type="protein sequence ID" value="KDR82355.1"/>
    <property type="molecule type" value="Genomic_DNA"/>
</dbReference>
<dbReference type="Pfam" id="PF07929">
    <property type="entry name" value="PRiA4_ORF3"/>
    <property type="match status" value="1"/>
</dbReference>
<name>A0A067TGL1_GALM3</name>
<evidence type="ECO:0000256" key="1">
    <source>
        <dbReference type="SAM" id="MobiDB-lite"/>
    </source>
</evidence>
<keyword evidence="4" id="KW-1185">Reference proteome</keyword>
<evidence type="ECO:0000313" key="3">
    <source>
        <dbReference type="EMBL" id="KDR82355.1"/>
    </source>
</evidence>
<sequence>MAPSETSVLVNKRPRSLSEASGKENDAPGASISAGKKRRVDADAFYSSESDRGGPDLYTTFPAPTNDYIQLRFQLQRFKGVYRTVQVPITYTFANLHTLLQYLFGWSGRRSHRTRVYTNVEIYTSQSAKQVGCIKKKGQVPEYPAELARDDAHLSEELQEVLRTRFEIENRDAAIYEVVAVGKNKGGRGYFGDYSWHYKVEDPELALSDIWNVDEEENLSGGESNETIGLIYDYEINSSWSVDITVDGGFYHSETPGNDIHVMAAKGAV</sequence>
<dbReference type="InterPro" id="IPR012912">
    <property type="entry name" value="Plasmid_pRiA4b_Orf3-like"/>
</dbReference>
<feature type="region of interest" description="Disordered" evidence="1">
    <location>
        <begin position="1"/>
        <end position="40"/>
    </location>
</feature>
<protein>
    <recommendedName>
        <fullName evidence="2">Plasmid pRiA4b Orf3-like domain-containing protein</fullName>
    </recommendedName>
</protein>
<organism evidence="3 4">
    <name type="scientific">Galerina marginata (strain CBS 339.88)</name>
    <dbReference type="NCBI Taxonomy" id="685588"/>
    <lineage>
        <taxon>Eukaryota</taxon>
        <taxon>Fungi</taxon>
        <taxon>Dikarya</taxon>
        <taxon>Basidiomycota</taxon>
        <taxon>Agaricomycotina</taxon>
        <taxon>Agaricomycetes</taxon>
        <taxon>Agaricomycetidae</taxon>
        <taxon>Agaricales</taxon>
        <taxon>Agaricineae</taxon>
        <taxon>Strophariaceae</taxon>
        <taxon>Galerina</taxon>
    </lineage>
</organism>
<dbReference type="SUPFAM" id="SSF159941">
    <property type="entry name" value="MM3350-like"/>
    <property type="match status" value="1"/>
</dbReference>
<dbReference type="Proteomes" id="UP000027222">
    <property type="component" value="Unassembled WGS sequence"/>
</dbReference>